<reference evidence="1" key="1">
    <citation type="submission" date="2019-08" db="EMBL/GenBank/DDBJ databases">
        <title>Genome sequence of Clostridiales bacterium MT110.</title>
        <authorList>
            <person name="Cao J."/>
        </authorList>
    </citation>
    <scope>NUCLEOTIDE SEQUENCE</scope>
    <source>
        <strain evidence="1">MT110</strain>
    </source>
</reference>
<protein>
    <submittedName>
        <fullName evidence="1">ATP-binding protein</fullName>
    </submittedName>
</protein>
<evidence type="ECO:0000313" key="1">
    <source>
        <dbReference type="EMBL" id="QOX63887.1"/>
    </source>
</evidence>
<proteinExistence type="predicted"/>
<dbReference type="EMBL" id="CP042469">
    <property type="protein sequence ID" value="QOX63887.1"/>
    <property type="molecule type" value="Genomic_DNA"/>
</dbReference>
<evidence type="ECO:0000313" key="2">
    <source>
        <dbReference type="Proteomes" id="UP000594014"/>
    </source>
</evidence>
<dbReference type="Proteomes" id="UP000594014">
    <property type="component" value="Chromosome"/>
</dbReference>
<sequence>MSIFHIDINNISMDNIDNLINDEVVESKTLEYKREFNFDTRSARVEFLYDLTAMANSGGGDIIFGIEDCDGKPRIIGLPIDSLDTLKLKIESILRDCVTPRLKYEIKPIKTKNDRYIIIIRICEGTNVPHMVLPGGSGFYKRNHSGKQPMSIDELRECFMTSAGYSKEAYLFHLKDELEYNKEVMDDLKKYLFENPPIKSAFEAVNAGTLHFRLEAWNAIVRAGILPFLTYEQQSSFQAVDKSIRNAARLIQMVDEEWKRIVEFHDWDISHKNPQPAPLKEECKNKRWYLNELIDNGIRSIEKAINTF</sequence>
<keyword evidence="2" id="KW-1185">Reference proteome</keyword>
<keyword evidence="1" id="KW-0547">Nucleotide-binding</keyword>
<organism evidence="1 2">
    <name type="scientific">Anoxybacterium hadale</name>
    <dbReference type="NCBI Taxonomy" id="3408580"/>
    <lineage>
        <taxon>Bacteria</taxon>
        <taxon>Bacillati</taxon>
        <taxon>Bacillota</taxon>
        <taxon>Clostridia</taxon>
        <taxon>Peptostreptococcales</taxon>
        <taxon>Anaerovoracaceae</taxon>
        <taxon>Anoxybacterium</taxon>
    </lineage>
</organism>
<name>A0ACD1ABS2_9FIRM</name>
<gene>
    <name evidence="1" type="ORF">FRZ06_11355</name>
</gene>
<keyword evidence="1" id="KW-0067">ATP-binding</keyword>
<accession>A0ACD1ABS2</accession>